<protein>
    <submittedName>
        <fullName evidence="3">Xanthine dehydrogenase accessory protein XdhC</fullName>
    </submittedName>
</protein>
<dbReference type="NCBIfam" id="TIGR02964">
    <property type="entry name" value="xanthine_xdhC"/>
    <property type="match status" value="1"/>
</dbReference>
<dbReference type="InterPro" id="IPR027051">
    <property type="entry name" value="XdhC_Rossmann_dom"/>
</dbReference>
<dbReference type="Pfam" id="PF13478">
    <property type="entry name" value="XdhC_C"/>
    <property type="match status" value="1"/>
</dbReference>
<dbReference type="PANTHER" id="PTHR30388">
    <property type="entry name" value="ALDEHYDE OXIDOREDUCTASE MOLYBDENUM COFACTOR ASSEMBLY PROTEIN"/>
    <property type="match status" value="1"/>
</dbReference>
<dbReference type="OrthoDB" id="61481at2"/>
<evidence type="ECO:0000259" key="1">
    <source>
        <dbReference type="Pfam" id="PF02625"/>
    </source>
</evidence>
<proteinExistence type="predicted"/>
<accession>A0A845ME39</accession>
<keyword evidence="4" id="KW-1185">Reference proteome</keyword>
<dbReference type="Proteomes" id="UP000445696">
    <property type="component" value="Unassembled WGS sequence"/>
</dbReference>
<dbReference type="InterPro" id="IPR003777">
    <property type="entry name" value="XdhC_CoxI"/>
</dbReference>
<dbReference type="Pfam" id="PF02625">
    <property type="entry name" value="XdhC_CoxI"/>
    <property type="match status" value="1"/>
</dbReference>
<gene>
    <name evidence="3" type="primary">xdhC</name>
    <name evidence="3" type="ORF">GQF03_06375</name>
</gene>
<dbReference type="PANTHER" id="PTHR30388:SF6">
    <property type="entry name" value="XANTHINE DEHYDROGENASE SUBUNIT A-RELATED"/>
    <property type="match status" value="1"/>
</dbReference>
<feature type="domain" description="XdhC- CoxI" evidence="1">
    <location>
        <begin position="17"/>
        <end position="72"/>
    </location>
</feature>
<dbReference type="Gene3D" id="3.40.50.720">
    <property type="entry name" value="NAD(P)-binding Rossmann-like Domain"/>
    <property type="match status" value="1"/>
</dbReference>
<evidence type="ECO:0000313" key="3">
    <source>
        <dbReference type="EMBL" id="MZR21951.1"/>
    </source>
</evidence>
<evidence type="ECO:0000259" key="2">
    <source>
        <dbReference type="Pfam" id="PF13478"/>
    </source>
</evidence>
<evidence type="ECO:0000313" key="4">
    <source>
        <dbReference type="Proteomes" id="UP000445696"/>
    </source>
</evidence>
<feature type="domain" description="XdhC Rossmann" evidence="2">
    <location>
        <begin position="188"/>
        <end position="329"/>
    </location>
</feature>
<reference evidence="3 4" key="1">
    <citation type="journal article" date="2014" name="Int. J. Syst. Evol. Microbiol.">
        <title>Sneathiella chungangensis sp. nov., isolated from a marine sand, and emended description of the genus Sneathiella.</title>
        <authorList>
            <person name="Siamphan C."/>
            <person name="Kim H."/>
            <person name="Lee J.S."/>
            <person name="Kim W."/>
        </authorList>
    </citation>
    <scope>NUCLEOTIDE SEQUENCE [LARGE SCALE GENOMIC DNA]</scope>
    <source>
        <strain evidence="3 4">KCTC 32476</strain>
    </source>
</reference>
<dbReference type="RefSeq" id="WP_161338375.1">
    <property type="nucleotide sequence ID" value="NZ_JBHSDG010000006.1"/>
</dbReference>
<sequence length="353" mass="38231">MSNWTDIANSYDGDPAEPAVLVTMGAVKGSTPRDTGANMLVTASKCYGTIGGGRLEFMAVNKAREILTDEGKASEILTLPLGPELAQCCGGHVDILLGQLDAESIKSIFNRLKNFKTKSALLLRLSQTGYRHQIVAEGDSTVFLDKPLQAAVNRRFQSPGTEILRNNTTEPYGISIIQSLHETEFNVTLFGAGHVGRAVVNALSPLPCHIDWIDSRKDQFPGKMPRNVTAIVTEEPCSFIADRPDGSYFLVMTHSHQIDLEICEKLLASQEKAALIGLIGSKTKKAKFDKRLAMRGFDAATIARITCPIGLPGLEGKRPAEIALSVATDLLLRLQSARAETSLVRRREIGGSS</sequence>
<name>A0A845ME39_9PROT</name>
<organism evidence="3 4">
    <name type="scientific">Sneathiella chungangensis</name>
    <dbReference type="NCBI Taxonomy" id="1418234"/>
    <lineage>
        <taxon>Bacteria</taxon>
        <taxon>Pseudomonadati</taxon>
        <taxon>Pseudomonadota</taxon>
        <taxon>Alphaproteobacteria</taxon>
        <taxon>Sneathiellales</taxon>
        <taxon>Sneathiellaceae</taxon>
        <taxon>Sneathiella</taxon>
    </lineage>
</organism>
<dbReference type="EMBL" id="WTVA01000002">
    <property type="protein sequence ID" value="MZR21951.1"/>
    <property type="molecule type" value="Genomic_DNA"/>
</dbReference>
<dbReference type="AlphaFoldDB" id="A0A845ME39"/>
<dbReference type="InterPro" id="IPR052698">
    <property type="entry name" value="MoCofactor_Util/Proc"/>
</dbReference>
<dbReference type="InterPro" id="IPR014308">
    <property type="entry name" value="Xanthine_DH_XdhC"/>
</dbReference>
<comment type="caution">
    <text evidence="3">The sequence shown here is derived from an EMBL/GenBank/DDBJ whole genome shotgun (WGS) entry which is preliminary data.</text>
</comment>